<accession>A0A9P7RRI1</accession>
<name>A0A9P7RRI1_9AGAR</name>
<dbReference type="GeneID" id="66082753"/>
<dbReference type="RefSeq" id="XP_043004204.1">
    <property type="nucleotide sequence ID" value="XM_043158849.1"/>
</dbReference>
<proteinExistence type="predicted"/>
<dbReference type="Proteomes" id="UP001049176">
    <property type="component" value="Chromosome 9"/>
</dbReference>
<dbReference type="AlphaFoldDB" id="A0A9P7RRI1"/>
<gene>
    <name evidence="1" type="ORF">E1B28_013678</name>
</gene>
<keyword evidence="2" id="KW-1185">Reference proteome</keyword>
<protein>
    <submittedName>
        <fullName evidence="1">Uncharacterized protein</fullName>
    </submittedName>
</protein>
<sequence length="202" mass="22768">MIKSKSSMFLLEGTWRTAGSKVPYGSSQHDPWAVDSSPIQKISLDLDDGVMIKSSVIYQKSTRPVSCGLEILTGHVVQTRRHTPQRHRPADFPNIEINVWALQSANSEANFQRSILMTSGWDPSQFLFQSCTLPVTRNPCRTPQINLLGPGARHIQRRRSSWDILHTAGRRNSECQWSSFNEGGDQEVRRLSCQPPVSLKLL</sequence>
<reference evidence="1" key="1">
    <citation type="journal article" date="2021" name="Genome Biol. Evol.">
        <title>The assembled and annotated genome of the fairy-ring fungus Marasmius oreades.</title>
        <authorList>
            <person name="Hiltunen M."/>
            <person name="Ament-Velasquez S.L."/>
            <person name="Johannesson H."/>
        </authorList>
    </citation>
    <scope>NUCLEOTIDE SEQUENCE</scope>
    <source>
        <strain evidence="1">03SP1</strain>
    </source>
</reference>
<dbReference type="EMBL" id="CM032189">
    <property type="protein sequence ID" value="KAG7087733.1"/>
    <property type="molecule type" value="Genomic_DNA"/>
</dbReference>
<evidence type="ECO:0000313" key="2">
    <source>
        <dbReference type="Proteomes" id="UP001049176"/>
    </source>
</evidence>
<comment type="caution">
    <text evidence="1">The sequence shown here is derived from an EMBL/GenBank/DDBJ whole genome shotgun (WGS) entry which is preliminary data.</text>
</comment>
<organism evidence="1 2">
    <name type="scientific">Marasmius oreades</name>
    <name type="common">fairy-ring Marasmius</name>
    <dbReference type="NCBI Taxonomy" id="181124"/>
    <lineage>
        <taxon>Eukaryota</taxon>
        <taxon>Fungi</taxon>
        <taxon>Dikarya</taxon>
        <taxon>Basidiomycota</taxon>
        <taxon>Agaricomycotina</taxon>
        <taxon>Agaricomycetes</taxon>
        <taxon>Agaricomycetidae</taxon>
        <taxon>Agaricales</taxon>
        <taxon>Marasmiineae</taxon>
        <taxon>Marasmiaceae</taxon>
        <taxon>Marasmius</taxon>
    </lineage>
</organism>
<evidence type="ECO:0000313" key="1">
    <source>
        <dbReference type="EMBL" id="KAG7087733.1"/>
    </source>
</evidence>